<dbReference type="AlphaFoldDB" id="A0AAW2K4W6"/>
<accession>A0AAW2K4W6</accession>
<dbReference type="PANTHER" id="PTHR31469:SF2">
    <property type="entry name" value="EXPRESSED PROTEIN"/>
    <property type="match status" value="1"/>
</dbReference>
<protein>
    <recommendedName>
        <fullName evidence="1">DUF7075 domain-containing protein</fullName>
    </recommendedName>
</protein>
<evidence type="ECO:0000313" key="2">
    <source>
        <dbReference type="EMBL" id="KAL0301695.1"/>
    </source>
</evidence>
<organism evidence="2">
    <name type="scientific">Sesamum radiatum</name>
    <name type="common">Black benniseed</name>
    <dbReference type="NCBI Taxonomy" id="300843"/>
    <lineage>
        <taxon>Eukaryota</taxon>
        <taxon>Viridiplantae</taxon>
        <taxon>Streptophyta</taxon>
        <taxon>Embryophyta</taxon>
        <taxon>Tracheophyta</taxon>
        <taxon>Spermatophyta</taxon>
        <taxon>Magnoliopsida</taxon>
        <taxon>eudicotyledons</taxon>
        <taxon>Gunneridae</taxon>
        <taxon>Pentapetalae</taxon>
        <taxon>asterids</taxon>
        <taxon>lamiids</taxon>
        <taxon>Lamiales</taxon>
        <taxon>Pedaliaceae</taxon>
        <taxon>Sesamum</taxon>
    </lineage>
</organism>
<reference evidence="2" key="2">
    <citation type="journal article" date="2024" name="Plant">
        <title>Genomic evolution and insights into agronomic trait innovations of Sesamum species.</title>
        <authorList>
            <person name="Miao H."/>
            <person name="Wang L."/>
            <person name="Qu L."/>
            <person name="Liu H."/>
            <person name="Sun Y."/>
            <person name="Le M."/>
            <person name="Wang Q."/>
            <person name="Wei S."/>
            <person name="Zheng Y."/>
            <person name="Lin W."/>
            <person name="Duan Y."/>
            <person name="Cao H."/>
            <person name="Xiong S."/>
            <person name="Wang X."/>
            <person name="Wei L."/>
            <person name="Li C."/>
            <person name="Ma Q."/>
            <person name="Ju M."/>
            <person name="Zhao R."/>
            <person name="Li G."/>
            <person name="Mu C."/>
            <person name="Tian Q."/>
            <person name="Mei H."/>
            <person name="Zhang T."/>
            <person name="Gao T."/>
            <person name="Zhang H."/>
        </authorList>
    </citation>
    <scope>NUCLEOTIDE SEQUENCE</scope>
    <source>
        <strain evidence="2">G02</strain>
    </source>
</reference>
<dbReference type="GO" id="GO:0005794">
    <property type="term" value="C:Golgi apparatus"/>
    <property type="evidence" value="ECO:0007669"/>
    <property type="project" value="TreeGrafter"/>
</dbReference>
<gene>
    <name evidence="2" type="ORF">Sradi_6446300</name>
</gene>
<feature type="domain" description="DUF7075" evidence="1">
    <location>
        <begin position="70"/>
        <end position="123"/>
    </location>
</feature>
<dbReference type="InterPro" id="IPR055503">
    <property type="entry name" value="DUF7075"/>
</dbReference>
<sequence>MLTTPGGLEARECRVDDPIDCRDPDVFHLLMRFENCTVSLIGMGEYHSGGNARKRKAKGKGKKEGFEKARRNILNRTLVMDLSICLSKIYSSSGVDEEGKDFRFYFDFEHLKDSASVLDQALWSNGVSGNEKMD</sequence>
<dbReference type="EMBL" id="JACGWJ010000030">
    <property type="protein sequence ID" value="KAL0301695.1"/>
    <property type="molecule type" value="Genomic_DNA"/>
</dbReference>
<name>A0AAW2K4W6_SESRA</name>
<comment type="caution">
    <text evidence="2">The sequence shown here is derived from an EMBL/GenBank/DDBJ whole genome shotgun (WGS) entry which is preliminary data.</text>
</comment>
<dbReference type="PANTHER" id="PTHR31469">
    <property type="entry name" value="OS07G0633600 PROTEIN"/>
    <property type="match status" value="1"/>
</dbReference>
<dbReference type="Pfam" id="PF23272">
    <property type="entry name" value="DUF7075"/>
    <property type="match status" value="1"/>
</dbReference>
<reference evidence="2" key="1">
    <citation type="submission" date="2020-06" db="EMBL/GenBank/DDBJ databases">
        <authorList>
            <person name="Li T."/>
            <person name="Hu X."/>
            <person name="Zhang T."/>
            <person name="Song X."/>
            <person name="Zhang H."/>
            <person name="Dai N."/>
            <person name="Sheng W."/>
            <person name="Hou X."/>
            <person name="Wei L."/>
        </authorList>
    </citation>
    <scope>NUCLEOTIDE SEQUENCE</scope>
    <source>
        <strain evidence="2">G02</strain>
        <tissue evidence="2">Leaf</tissue>
    </source>
</reference>
<proteinExistence type="predicted"/>
<evidence type="ECO:0000259" key="1">
    <source>
        <dbReference type="Pfam" id="PF23272"/>
    </source>
</evidence>